<gene>
    <name evidence="7" type="ORF">WH96_13100</name>
</gene>
<dbReference type="EMBL" id="LAQL01000008">
    <property type="protein sequence ID" value="KLN60123.1"/>
    <property type="molecule type" value="Genomic_DNA"/>
</dbReference>
<protein>
    <recommendedName>
        <fullName evidence="9">Cytochrome C oxidase subunit IV</fullName>
    </recommendedName>
</protein>
<keyword evidence="8" id="KW-1185">Reference proteome</keyword>
<feature type="transmembrane region" description="Helical" evidence="6">
    <location>
        <begin position="81"/>
        <end position="100"/>
    </location>
</feature>
<name>A0A0H2MCP5_9PROT</name>
<comment type="subcellular location">
    <subcellularLocation>
        <location evidence="1">Cell membrane</location>
        <topology evidence="1">Multi-pass membrane protein</topology>
    </subcellularLocation>
</comment>
<evidence type="ECO:0000256" key="1">
    <source>
        <dbReference type="ARBA" id="ARBA00004651"/>
    </source>
</evidence>
<proteinExistence type="predicted"/>
<evidence type="ECO:0000256" key="4">
    <source>
        <dbReference type="ARBA" id="ARBA00022989"/>
    </source>
</evidence>
<evidence type="ECO:0000256" key="3">
    <source>
        <dbReference type="ARBA" id="ARBA00022692"/>
    </source>
</evidence>
<keyword evidence="5 6" id="KW-0472">Membrane</keyword>
<evidence type="ECO:0000256" key="5">
    <source>
        <dbReference type="ARBA" id="ARBA00023136"/>
    </source>
</evidence>
<keyword evidence="4 6" id="KW-1133">Transmembrane helix</keyword>
<sequence>MRNAPLKKPTPIFRLLLTWLLMSGLTMISMLSGDVFDTKEIATPIGFISVGILMLTTLFKCRLLLLDFLELRHVAPQWRRGFFFAIFIITAMVLATYVLAFGI</sequence>
<dbReference type="Pfam" id="PF03626">
    <property type="entry name" value="COX4_pro"/>
    <property type="match status" value="1"/>
</dbReference>
<dbReference type="RefSeq" id="WP_047764657.1">
    <property type="nucleotide sequence ID" value="NZ_LAQL01000008.1"/>
</dbReference>
<keyword evidence="2" id="KW-1003">Cell membrane</keyword>
<dbReference type="InterPro" id="IPR005171">
    <property type="entry name" value="Cyt_c_oxidase_su4_prok"/>
</dbReference>
<dbReference type="OrthoDB" id="9907314at2"/>
<feature type="transmembrane region" description="Helical" evidence="6">
    <location>
        <begin position="12"/>
        <end position="33"/>
    </location>
</feature>
<dbReference type="AlphaFoldDB" id="A0A0H2MCP5"/>
<evidence type="ECO:0000313" key="8">
    <source>
        <dbReference type="Proteomes" id="UP000035444"/>
    </source>
</evidence>
<evidence type="ECO:0000256" key="2">
    <source>
        <dbReference type="ARBA" id="ARBA00022475"/>
    </source>
</evidence>
<organism evidence="7 8">
    <name type="scientific">Kiloniella spongiae</name>
    <dbReference type="NCBI Taxonomy" id="1489064"/>
    <lineage>
        <taxon>Bacteria</taxon>
        <taxon>Pseudomonadati</taxon>
        <taxon>Pseudomonadota</taxon>
        <taxon>Alphaproteobacteria</taxon>
        <taxon>Rhodospirillales</taxon>
        <taxon>Kiloniellaceae</taxon>
        <taxon>Kiloniella</taxon>
    </lineage>
</organism>
<evidence type="ECO:0000313" key="7">
    <source>
        <dbReference type="EMBL" id="KLN60123.1"/>
    </source>
</evidence>
<evidence type="ECO:0008006" key="9">
    <source>
        <dbReference type="Google" id="ProtNLM"/>
    </source>
</evidence>
<dbReference type="Proteomes" id="UP000035444">
    <property type="component" value="Unassembled WGS sequence"/>
</dbReference>
<reference evidence="7 8" key="1">
    <citation type="submission" date="2015-03" db="EMBL/GenBank/DDBJ databases">
        <title>Genome Sequence of Kiloniella spongiae MEBiC09566, isolated from a marine sponge.</title>
        <authorList>
            <person name="Shao Z."/>
            <person name="Wang L."/>
            <person name="Li X."/>
        </authorList>
    </citation>
    <scope>NUCLEOTIDE SEQUENCE [LARGE SCALE GENOMIC DNA]</scope>
    <source>
        <strain evidence="7 8">MEBiC09566</strain>
    </source>
</reference>
<evidence type="ECO:0000256" key="6">
    <source>
        <dbReference type="SAM" id="Phobius"/>
    </source>
</evidence>
<feature type="transmembrane region" description="Helical" evidence="6">
    <location>
        <begin position="45"/>
        <end position="69"/>
    </location>
</feature>
<keyword evidence="3 6" id="KW-0812">Transmembrane</keyword>
<comment type="caution">
    <text evidence="7">The sequence shown here is derived from an EMBL/GenBank/DDBJ whole genome shotgun (WGS) entry which is preliminary data.</text>
</comment>
<accession>A0A0H2MCP5</accession>
<dbReference type="GO" id="GO:0005886">
    <property type="term" value="C:plasma membrane"/>
    <property type="evidence" value="ECO:0007669"/>
    <property type="project" value="UniProtKB-SubCell"/>
</dbReference>